<dbReference type="EMBL" id="JACGCM010001662">
    <property type="protein sequence ID" value="KAF6151682.1"/>
    <property type="molecule type" value="Genomic_DNA"/>
</dbReference>
<evidence type="ECO:0000256" key="4">
    <source>
        <dbReference type="ARBA" id="ARBA00022729"/>
    </source>
</evidence>
<gene>
    <name evidence="10" type="ORF">GIB67_001965</name>
</gene>
<dbReference type="Proteomes" id="UP000541444">
    <property type="component" value="Unassembled WGS sequence"/>
</dbReference>
<dbReference type="AlphaFoldDB" id="A0A7J7MA24"/>
<keyword evidence="8" id="KW-0067">ATP-binding</keyword>
<dbReference type="PROSITE" id="PS00107">
    <property type="entry name" value="PROTEIN_KINASE_ATP"/>
    <property type="match status" value="1"/>
</dbReference>
<feature type="domain" description="Protein kinase" evidence="9">
    <location>
        <begin position="3"/>
        <end position="159"/>
    </location>
</feature>
<sequence>MTNSFKEKLGQGGFGGVLKGKLLDGRLVAVKVMRNSKVDGEDIMNESTSLQALAKLHISLEKFIYKDKPLEKSSSLPWKKLYEIVIGVSRGLERLHRGCNTRIVHFDIKPQHPVKQKLLPKDIRLWVSNVGCKRVMYQCWMQEGLLGTLRQKCFSLTLK</sequence>
<dbReference type="InterPro" id="IPR000719">
    <property type="entry name" value="Prot_kinase_dom"/>
</dbReference>
<keyword evidence="2" id="KW-0418">Kinase</keyword>
<comment type="subcellular location">
    <subcellularLocation>
        <location evidence="1">Membrane</location>
        <topology evidence="1">Single-pass type I membrane protein</topology>
    </subcellularLocation>
</comment>
<evidence type="ECO:0000256" key="6">
    <source>
        <dbReference type="ARBA" id="ARBA00023136"/>
    </source>
</evidence>
<evidence type="ECO:0000259" key="9">
    <source>
        <dbReference type="PROSITE" id="PS50011"/>
    </source>
</evidence>
<evidence type="ECO:0000256" key="8">
    <source>
        <dbReference type="PROSITE-ProRule" id="PRU10141"/>
    </source>
</evidence>
<dbReference type="GO" id="GO:0004674">
    <property type="term" value="F:protein serine/threonine kinase activity"/>
    <property type="evidence" value="ECO:0007669"/>
    <property type="project" value="UniProtKB-KW"/>
</dbReference>
<dbReference type="PANTHER" id="PTHR27009">
    <property type="entry name" value="RUST RESISTANCE KINASE LR10-RELATED"/>
    <property type="match status" value="1"/>
</dbReference>
<keyword evidence="4" id="KW-0732">Signal</keyword>
<keyword evidence="6" id="KW-0472">Membrane</keyword>
<dbReference type="Gene3D" id="1.10.510.10">
    <property type="entry name" value="Transferase(Phosphotransferase) domain 1"/>
    <property type="match status" value="1"/>
</dbReference>
<evidence type="ECO:0000256" key="2">
    <source>
        <dbReference type="ARBA" id="ARBA00022527"/>
    </source>
</evidence>
<keyword evidence="3" id="KW-0812">Transmembrane</keyword>
<keyword evidence="7" id="KW-0325">Glycoprotein</keyword>
<evidence type="ECO:0000313" key="11">
    <source>
        <dbReference type="Proteomes" id="UP000541444"/>
    </source>
</evidence>
<dbReference type="InterPro" id="IPR045874">
    <property type="entry name" value="LRK10/LRL21-25-like"/>
</dbReference>
<dbReference type="SUPFAM" id="SSF56112">
    <property type="entry name" value="Protein kinase-like (PK-like)"/>
    <property type="match status" value="1"/>
</dbReference>
<evidence type="ECO:0000256" key="1">
    <source>
        <dbReference type="ARBA" id="ARBA00004479"/>
    </source>
</evidence>
<dbReference type="OrthoDB" id="4062651at2759"/>
<dbReference type="PROSITE" id="PS50011">
    <property type="entry name" value="PROTEIN_KINASE_DOM"/>
    <property type="match status" value="1"/>
</dbReference>
<name>A0A7J7MA24_9MAGN</name>
<dbReference type="InterPro" id="IPR011009">
    <property type="entry name" value="Kinase-like_dom_sf"/>
</dbReference>
<dbReference type="GO" id="GO:0016020">
    <property type="term" value="C:membrane"/>
    <property type="evidence" value="ECO:0007669"/>
    <property type="project" value="UniProtKB-SubCell"/>
</dbReference>
<proteinExistence type="predicted"/>
<dbReference type="Gene3D" id="3.30.200.20">
    <property type="entry name" value="Phosphorylase Kinase, domain 1"/>
    <property type="match status" value="1"/>
</dbReference>
<dbReference type="GO" id="GO:0005524">
    <property type="term" value="F:ATP binding"/>
    <property type="evidence" value="ECO:0007669"/>
    <property type="project" value="UniProtKB-UniRule"/>
</dbReference>
<feature type="binding site" evidence="8">
    <location>
        <position position="31"/>
    </location>
    <ligand>
        <name>ATP</name>
        <dbReference type="ChEBI" id="CHEBI:30616"/>
    </ligand>
</feature>
<evidence type="ECO:0000313" key="10">
    <source>
        <dbReference type="EMBL" id="KAF6151682.1"/>
    </source>
</evidence>
<accession>A0A7J7MA24</accession>
<protein>
    <recommendedName>
        <fullName evidence="9">Protein kinase domain-containing protein</fullName>
    </recommendedName>
</protein>
<evidence type="ECO:0000256" key="7">
    <source>
        <dbReference type="ARBA" id="ARBA00023180"/>
    </source>
</evidence>
<keyword evidence="8" id="KW-0547">Nucleotide-binding</keyword>
<dbReference type="InterPro" id="IPR017441">
    <property type="entry name" value="Protein_kinase_ATP_BS"/>
</dbReference>
<evidence type="ECO:0000256" key="3">
    <source>
        <dbReference type="ARBA" id="ARBA00022692"/>
    </source>
</evidence>
<comment type="caution">
    <text evidence="10">The sequence shown here is derived from an EMBL/GenBank/DDBJ whole genome shotgun (WGS) entry which is preliminary data.</text>
</comment>
<keyword evidence="2" id="KW-0723">Serine/threonine-protein kinase</keyword>
<evidence type="ECO:0000256" key="5">
    <source>
        <dbReference type="ARBA" id="ARBA00022989"/>
    </source>
</evidence>
<keyword evidence="11" id="KW-1185">Reference proteome</keyword>
<reference evidence="10 11" key="1">
    <citation type="journal article" date="2020" name="IScience">
        <title>Genome Sequencing of the Endangered Kingdonia uniflora (Circaeasteraceae, Ranunculales) Reveals Potential Mechanisms of Evolutionary Specialization.</title>
        <authorList>
            <person name="Sun Y."/>
            <person name="Deng T."/>
            <person name="Zhang A."/>
            <person name="Moore M.J."/>
            <person name="Landis J.B."/>
            <person name="Lin N."/>
            <person name="Zhang H."/>
            <person name="Zhang X."/>
            <person name="Huang J."/>
            <person name="Zhang X."/>
            <person name="Sun H."/>
            <person name="Wang H."/>
        </authorList>
    </citation>
    <scope>NUCLEOTIDE SEQUENCE [LARGE SCALE GENOMIC DNA]</scope>
    <source>
        <strain evidence="10">TB1705</strain>
        <tissue evidence="10">Leaf</tissue>
    </source>
</reference>
<keyword evidence="2" id="KW-0808">Transferase</keyword>
<keyword evidence="5" id="KW-1133">Transmembrane helix</keyword>
<organism evidence="10 11">
    <name type="scientific">Kingdonia uniflora</name>
    <dbReference type="NCBI Taxonomy" id="39325"/>
    <lineage>
        <taxon>Eukaryota</taxon>
        <taxon>Viridiplantae</taxon>
        <taxon>Streptophyta</taxon>
        <taxon>Embryophyta</taxon>
        <taxon>Tracheophyta</taxon>
        <taxon>Spermatophyta</taxon>
        <taxon>Magnoliopsida</taxon>
        <taxon>Ranunculales</taxon>
        <taxon>Circaeasteraceae</taxon>
        <taxon>Kingdonia</taxon>
    </lineage>
</organism>